<protein>
    <submittedName>
        <fullName evidence="2">Uncharacterized protein</fullName>
    </submittedName>
</protein>
<keyword evidence="3" id="KW-1185">Reference proteome</keyword>
<accession>M8DC18</accession>
<keyword evidence="1" id="KW-0732">Signal</keyword>
<comment type="caution">
    <text evidence="2">The sequence shown here is derived from an EMBL/GenBank/DDBJ whole genome shotgun (WGS) entry which is preliminary data.</text>
</comment>
<dbReference type="PATRIC" id="fig|1300222.3.peg.4236"/>
<feature type="chain" id="PRO_5038827103" evidence="1">
    <location>
        <begin position="22"/>
        <end position="184"/>
    </location>
</feature>
<dbReference type="OrthoDB" id="2844905at2"/>
<evidence type="ECO:0000256" key="1">
    <source>
        <dbReference type="SAM" id="SignalP"/>
    </source>
</evidence>
<dbReference type="AlphaFoldDB" id="M8DC18"/>
<dbReference type="EMBL" id="APBN01000011">
    <property type="protein sequence ID" value="EMT50953.1"/>
    <property type="molecule type" value="Genomic_DNA"/>
</dbReference>
<gene>
    <name evidence="2" type="ORF">I532_20146</name>
</gene>
<proteinExistence type="predicted"/>
<dbReference type="GeneID" id="89499686"/>
<sequence>MWKKGTLLLLVFIFIAMPVSATPEIADLQVDQTRMKDWKELILHCDLIVVGLTDARHQKYPTAKRISAGQLVNYVQDVQIERTLHGSASRRVKLLSTGVEPLPDASDPANLQYPGPLGEGQYLLFLKKVNRTDMYSIVGLWQGVYPLYDGKTVSLRGQGFPELNQLSIRDVADKIRSVRRSSGR</sequence>
<evidence type="ECO:0000313" key="2">
    <source>
        <dbReference type="EMBL" id="EMT50953.1"/>
    </source>
</evidence>
<feature type="signal peptide" evidence="1">
    <location>
        <begin position="1"/>
        <end position="21"/>
    </location>
</feature>
<name>M8DC18_9BACL</name>
<reference evidence="2 3" key="1">
    <citation type="submission" date="2013-03" db="EMBL/GenBank/DDBJ databases">
        <title>Assembly of a new bacterial strain Brevibacillus borstelensis AK1.</title>
        <authorList>
            <person name="Rajan I."/>
            <person name="PoliReddy D."/>
            <person name="Sugumar T."/>
            <person name="Rathinam K."/>
            <person name="Alqarawi S."/>
            <person name="Khalil A.B."/>
            <person name="Sivakumar N."/>
        </authorList>
    </citation>
    <scope>NUCLEOTIDE SEQUENCE [LARGE SCALE GENOMIC DNA]</scope>
    <source>
        <strain evidence="2 3">AK1</strain>
    </source>
</reference>
<evidence type="ECO:0000313" key="3">
    <source>
        <dbReference type="Proteomes" id="UP000012081"/>
    </source>
</evidence>
<organism evidence="2 3">
    <name type="scientific">Brevibacillus borstelensis AK1</name>
    <dbReference type="NCBI Taxonomy" id="1300222"/>
    <lineage>
        <taxon>Bacteria</taxon>
        <taxon>Bacillati</taxon>
        <taxon>Bacillota</taxon>
        <taxon>Bacilli</taxon>
        <taxon>Bacillales</taxon>
        <taxon>Paenibacillaceae</taxon>
        <taxon>Brevibacillus</taxon>
    </lineage>
</organism>
<dbReference type="Proteomes" id="UP000012081">
    <property type="component" value="Unassembled WGS sequence"/>
</dbReference>
<dbReference type="STRING" id="1300222.I532_20146"/>
<dbReference type="RefSeq" id="WP_003390487.1">
    <property type="nucleotide sequence ID" value="NZ_APBN01000011.1"/>
</dbReference>